<evidence type="ECO:0000313" key="2">
    <source>
        <dbReference type="Proteomes" id="UP000814140"/>
    </source>
</evidence>
<reference evidence="1" key="2">
    <citation type="journal article" date="2022" name="New Phytol.">
        <title>Evolutionary transition to the ectomycorrhizal habit in the genomes of a hyperdiverse lineage of mushroom-forming fungi.</title>
        <authorList>
            <person name="Looney B."/>
            <person name="Miyauchi S."/>
            <person name="Morin E."/>
            <person name="Drula E."/>
            <person name="Courty P.E."/>
            <person name="Kohler A."/>
            <person name="Kuo A."/>
            <person name="LaButti K."/>
            <person name="Pangilinan J."/>
            <person name="Lipzen A."/>
            <person name="Riley R."/>
            <person name="Andreopoulos W."/>
            <person name="He G."/>
            <person name="Johnson J."/>
            <person name="Nolan M."/>
            <person name="Tritt A."/>
            <person name="Barry K.W."/>
            <person name="Grigoriev I.V."/>
            <person name="Nagy L.G."/>
            <person name="Hibbett D."/>
            <person name="Henrissat B."/>
            <person name="Matheny P.B."/>
            <person name="Labbe J."/>
            <person name="Martin F.M."/>
        </authorList>
    </citation>
    <scope>NUCLEOTIDE SEQUENCE</scope>
    <source>
        <strain evidence="1">HHB10654</strain>
    </source>
</reference>
<accession>A0ACB8T3H0</accession>
<gene>
    <name evidence="1" type="ORF">BV25DRAFT_597791</name>
</gene>
<keyword evidence="2" id="KW-1185">Reference proteome</keyword>
<evidence type="ECO:0000313" key="1">
    <source>
        <dbReference type="EMBL" id="KAI0062696.1"/>
    </source>
</evidence>
<name>A0ACB8T3H0_9AGAM</name>
<proteinExistence type="predicted"/>
<dbReference type="EMBL" id="MU277206">
    <property type="protein sequence ID" value="KAI0062696.1"/>
    <property type="molecule type" value="Genomic_DNA"/>
</dbReference>
<dbReference type="Proteomes" id="UP000814140">
    <property type="component" value="Unassembled WGS sequence"/>
</dbReference>
<sequence>MRRFQLTRQSHISRAVTLRVFLGSNVTRAHSDVICSQPSCRSVNPVVFPVFSLSTNTRALKEPRVATSPRASTFSYRIPAFETLEER</sequence>
<protein>
    <submittedName>
        <fullName evidence="1">Uncharacterized protein</fullName>
    </submittedName>
</protein>
<reference evidence="1" key="1">
    <citation type="submission" date="2021-03" db="EMBL/GenBank/DDBJ databases">
        <authorList>
            <consortium name="DOE Joint Genome Institute"/>
            <person name="Ahrendt S."/>
            <person name="Looney B.P."/>
            <person name="Miyauchi S."/>
            <person name="Morin E."/>
            <person name="Drula E."/>
            <person name="Courty P.E."/>
            <person name="Chicoki N."/>
            <person name="Fauchery L."/>
            <person name="Kohler A."/>
            <person name="Kuo A."/>
            <person name="Labutti K."/>
            <person name="Pangilinan J."/>
            <person name="Lipzen A."/>
            <person name="Riley R."/>
            <person name="Andreopoulos W."/>
            <person name="He G."/>
            <person name="Johnson J."/>
            <person name="Barry K.W."/>
            <person name="Grigoriev I.V."/>
            <person name="Nagy L."/>
            <person name="Hibbett D."/>
            <person name="Henrissat B."/>
            <person name="Matheny P.B."/>
            <person name="Labbe J."/>
            <person name="Martin F."/>
        </authorList>
    </citation>
    <scope>NUCLEOTIDE SEQUENCE</scope>
    <source>
        <strain evidence="1">HHB10654</strain>
    </source>
</reference>
<comment type="caution">
    <text evidence="1">The sequence shown here is derived from an EMBL/GenBank/DDBJ whole genome shotgun (WGS) entry which is preliminary data.</text>
</comment>
<organism evidence="1 2">
    <name type="scientific">Artomyces pyxidatus</name>
    <dbReference type="NCBI Taxonomy" id="48021"/>
    <lineage>
        <taxon>Eukaryota</taxon>
        <taxon>Fungi</taxon>
        <taxon>Dikarya</taxon>
        <taxon>Basidiomycota</taxon>
        <taxon>Agaricomycotina</taxon>
        <taxon>Agaricomycetes</taxon>
        <taxon>Russulales</taxon>
        <taxon>Auriscalpiaceae</taxon>
        <taxon>Artomyces</taxon>
    </lineage>
</organism>